<reference evidence="3 4" key="1">
    <citation type="journal article" date="2017" name="Gigascience">
        <title>Draft genome of the honey bee ectoparasitic mite, Tropilaelaps mercedesae, is shaped by the parasitic life history.</title>
        <authorList>
            <person name="Dong X."/>
            <person name="Armstrong S.D."/>
            <person name="Xia D."/>
            <person name="Makepeace B.L."/>
            <person name="Darby A.C."/>
            <person name="Kadowaki T."/>
        </authorList>
    </citation>
    <scope>NUCLEOTIDE SEQUENCE [LARGE SCALE GENOMIC DNA]</scope>
    <source>
        <strain evidence="3">Wuxi-XJTLU</strain>
    </source>
</reference>
<feature type="non-terminal residue" evidence="3">
    <location>
        <position position="1"/>
    </location>
</feature>
<dbReference type="Gene3D" id="1.20.58.80">
    <property type="entry name" value="Phosphotransferase system, lactose/cellobiose-type IIA subunit"/>
    <property type="match status" value="1"/>
</dbReference>
<evidence type="ECO:0000259" key="2">
    <source>
        <dbReference type="Pfam" id="PF08969"/>
    </source>
</evidence>
<feature type="compositionally biased region" description="Polar residues" evidence="1">
    <location>
        <begin position="163"/>
        <end position="175"/>
    </location>
</feature>
<feature type="region of interest" description="Disordered" evidence="1">
    <location>
        <begin position="429"/>
        <end position="557"/>
    </location>
</feature>
<sequence length="688" mass="74707">ARRPTGMASAKKKPLHLVKDFASLKQTIDKELQKLASKNSDAVLKRALLPMLQEGDKKYSDGDEEVAYVIYMRFAEMAMKTKGVKAELIERAIVRCEELEKSLRERYLEREFDKPLDMLPSPPSADLPKTNLANGSVHTLLSPKSTPIPPPASGLSGRLAESASPNPSSSGQMRRSVNGLLNDEGSRASPSSILSSLHGLAGQEGESVVGNGLPQMINGPHAEQRGPQFVNCADLRKLLLQGKALVLDCRSEKAFRDSRINISPNVINIPKLYMGIASFRIAEQLTEVEKKLYMRRKEFEKVVIVDWDGRGYLSPAAPATCVFESMWKWANPGDGITCHYLKDGYRFWVEAYPHDTTNSKPLEELNKVTTVPDAIRAGLPTSGSLSSRSGGLNAAGKDTVPSAEQLRDLTWLPHSFETKVQVVQAPTVAPTVGPSGQTLLTYSQNTSTSHHHTISTSPGKVLTGGGDSPKVVGLKPTPSAPSVDDVGSGDLRRDGHGSSELSRVERSSQDTVKQFAQSVNEKISTNNGQKPRTRSEASDNSPAPAHTGTSYGKPQLLRSRSLGDIYEEPNRLELNRLPDDVGSQYPAGQANQANNIDHLSHLANKRPSIDRTLKPSSSLDAATVHRSKDGQSPHSLIGTSLTNNNNNNLGPFVNGMYNNRTAIGSLNFGNNNNNNNNSTNYNAINNNE</sequence>
<feature type="compositionally biased region" description="Low complexity" evidence="1">
    <location>
        <begin position="379"/>
        <end position="392"/>
    </location>
</feature>
<feature type="region of interest" description="Disordered" evidence="1">
    <location>
        <begin position="623"/>
        <end position="642"/>
    </location>
</feature>
<feature type="region of interest" description="Disordered" evidence="1">
    <location>
        <begin position="379"/>
        <end position="400"/>
    </location>
</feature>
<dbReference type="STRING" id="418985.A0A1V9XX58"/>
<dbReference type="SUPFAM" id="SSF52821">
    <property type="entry name" value="Rhodanese/Cell cycle control phosphatase"/>
    <property type="match status" value="1"/>
</dbReference>
<feature type="compositionally biased region" description="Basic and acidic residues" evidence="1">
    <location>
        <begin position="490"/>
        <end position="508"/>
    </location>
</feature>
<dbReference type="Gene3D" id="3.40.250.10">
    <property type="entry name" value="Rhodanese-like domain"/>
    <property type="match status" value="1"/>
</dbReference>
<dbReference type="Proteomes" id="UP000192247">
    <property type="component" value="Unassembled WGS sequence"/>
</dbReference>
<dbReference type="InterPro" id="IPR036873">
    <property type="entry name" value="Rhodanese-like_dom_sf"/>
</dbReference>
<dbReference type="OrthoDB" id="292964at2759"/>
<name>A0A1V9XX58_9ACAR</name>
<dbReference type="GO" id="GO:0016579">
    <property type="term" value="P:protein deubiquitination"/>
    <property type="evidence" value="ECO:0007669"/>
    <property type="project" value="UniProtKB-ARBA"/>
</dbReference>
<feature type="compositionally biased region" description="Polar residues" evidence="1">
    <location>
        <begin position="509"/>
        <end position="530"/>
    </location>
</feature>
<evidence type="ECO:0000256" key="1">
    <source>
        <dbReference type="SAM" id="MobiDB-lite"/>
    </source>
</evidence>
<dbReference type="AlphaFoldDB" id="A0A1V9XX58"/>
<feature type="compositionally biased region" description="Polar residues" evidence="1">
    <location>
        <begin position="632"/>
        <end position="642"/>
    </location>
</feature>
<organism evidence="3 4">
    <name type="scientific">Tropilaelaps mercedesae</name>
    <dbReference type="NCBI Taxonomy" id="418985"/>
    <lineage>
        <taxon>Eukaryota</taxon>
        <taxon>Metazoa</taxon>
        <taxon>Ecdysozoa</taxon>
        <taxon>Arthropoda</taxon>
        <taxon>Chelicerata</taxon>
        <taxon>Arachnida</taxon>
        <taxon>Acari</taxon>
        <taxon>Parasitiformes</taxon>
        <taxon>Mesostigmata</taxon>
        <taxon>Gamasina</taxon>
        <taxon>Dermanyssoidea</taxon>
        <taxon>Laelapidae</taxon>
        <taxon>Tropilaelaps</taxon>
    </lineage>
</organism>
<protein>
    <recommendedName>
        <fullName evidence="2">USP8 dimerisation domain-containing protein</fullName>
    </recommendedName>
</protein>
<evidence type="ECO:0000313" key="4">
    <source>
        <dbReference type="Proteomes" id="UP000192247"/>
    </source>
</evidence>
<proteinExistence type="predicted"/>
<feature type="region of interest" description="Disordered" evidence="1">
    <location>
        <begin position="115"/>
        <end position="193"/>
    </location>
</feature>
<feature type="compositionally biased region" description="Polar residues" evidence="1">
    <location>
        <begin position="131"/>
        <end position="145"/>
    </location>
</feature>
<gene>
    <name evidence="3" type="ORF">BIW11_06655</name>
</gene>
<keyword evidence="4" id="KW-1185">Reference proteome</keyword>
<feature type="non-terminal residue" evidence="3">
    <location>
        <position position="688"/>
    </location>
</feature>
<dbReference type="InterPro" id="IPR015063">
    <property type="entry name" value="USP8_dimer"/>
</dbReference>
<dbReference type="SUPFAM" id="SSF140856">
    <property type="entry name" value="USP8 N-terminal domain-like"/>
    <property type="match status" value="1"/>
</dbReference>
<dbReference type="InParanoid" id="A0A1V9XX58"/>
<dbReference type="EMBL" id="MNPL01002680">
    <property type="protein sequence ID" value="OQR78060.1"/>
    <property type="molecule type" value="Genomic_DNA"/>
</dbReference>
<feature type="domain" description="USP8 dimerisation" evidence="2">
    <location>
        <begin position="11"/>
        <end position="79"/>
    </location>
</feature>
<accession>A0A1V9XX58</accession>
<dbReference type="Pfam" id="PF08969">
    <property type="entry name" value="USP8_dimer"/>
    <property type="match status" value="1"/>
</dbReference>
<comment type="caution">
    <text evidence="3">The sequence shown here is derived from an EMBL/GenBank/DDBJ whole genome shotgun (WGS) entry which is preliminary data.</text>
</comment>
<evidence type="ECO:0000313" key="3">
    <source>
        <dbReference type="EMBL" id="OQR78060.1"/>
    </source>
</evidence>
<feature type="compositionally biased region" description="Polar residues" evidence="1">
    <location>
        <begin position="434"/>
        <end position="445"/>
    </location>
</feature>
<feature type="region of interest" description="Disordered" evidence="1">
    <location>
        <begin position="668"/>
        <end position="688"/>
    </location>
</feature>